<dbReference type="PANTHER" id="PTHR33529">
    <property type="entry name" value="SLR0882 PROTEIN-RELATED"/>
    <property type="match status" value="1"/>
</dbReference>
<reference evidence="7" key="2">
    <citation type="journal article" date="2021" name="Genome Biol. Evol.">
        <title>Developing a high-quality reference genome for a parasitic bivalve with doubly uniparental inheritance (Bivalvia: Unionida).</title>
        <authorList>
            <person name="Smith C.H."/>
        </authorList>
    </citation>
    <scope>NUCLEOTIDE SEQUENCE</scope>
    <source>
        <strain evidence="7">CHS0354</strain>
        <tissue evidence="7">Mantle</tissue>
    </source>
</reference>
<evidence type="ECO:0000256" key="4">
    <source>
        <dbReference type="ARBA" id="ARBA00022989"/>
    </source>
</evidence>
<sequence>MTASLETVAMQASGISLRQLSLPVIFVGLIAFYLTERVANVMLPDANHKWKLLLYDVSRIKPTIGLKENEFTNLVEGYSILVRKINPDLGAMKGVTIYDYSNKNSLATIMADSAEIGFTYDVKFLVMKLYHGAVHTNYYENKEIKKYEKIDFSENRIIVRVEGFDLIRSDSGALGRGDRELSATELLKIANKSLQQGEAELLNNYKKLELDILSNDSLSSSNNLIQQREYLIKKIVFDTQTSDEKIHAIKASIELSEKRGEEILSTCSSYSNQDLLSRGYLVEYHKKYAMSASALLFALLAVPIGMLILLQEKK</sequence>
<keyword evidence="8" id="KW-1185">Reference proteome</keyword>
<keyword evidence="5 6" id="KW-0472">Membrane</keyword>
<evidence type="ECO:0000256" key="1">
    <source>
        <dbReference type="ARBA" id="ARBA00004651"/>
    </source>
</evidence>
<accession>A0AAE0RZA9</accession>
<gene>
    <name evidence="7" type="ORF">CHS0354_023963</name>
</gene>
<evidence type="ECO:0000256" key="5">
    <source>
        <dbReference type="ARBA" id="ARBA00023136"/>
    </source>
</evidence>
<reference evidence="7" key="3">
    <citation type="submission" date="2023-05" db="EMBL/GenBank/DDBJ databases">
        <authorList>
            <person name="Smith C.H."/>
        </authorList>
    </citation>
    <scope>NUCLEOTIDE SEQUENCE</scope>
    <source>
        <strain evidence="7">CHS0354</strain>
        <tissue evidence="7">Mantle</tissue>
    </source>
</reference>
<dbReference type="InterPro" id="IPR005495">
    <property type="entry name" value="LptG/LptF_permease"/>
</dbReference>
<evidence type="ECO:0000313" key="8">
    <source>
        <dbReference type="Proteomes" id="UP001195483"/>
    </source>
</evidence>
<dbReference type="GO" id="GO:0043190">
    <property type="term" value="C:ATP-binding cassette (ABC) transporter complex"/>
    <property type="evidence" value="ECO:0007669"/>
    <property type="project" value="TreeGrafter"/>
</dbReference>
<proteinExistence type="predicted"/>
<protein>
    <submittedName>
        <fullName evidence="7">Uncharacterized protein</fullName>
    </submittedName>
</protein>
<dbReference type="EMBL" id="JAEAOA010001427">
    <property type="protein sequence ID" value="KAK3582417.1"/>
    <property type="molecule type" value="Genomic_DNA"/>
</dbReference>
<feature type="transmembrane region" description="Helical" evidence="6">
    <location>
        <begin position="288"/>
        <end position="310"/>
    </location>
</feature>
<dbReference type="Proteomes" id="UP001195483">
    <property type="component" value="Unassembled WGS sequence"/>
</dbReference>
<keyword evidence="3 6" id="KW-0812">Transmembrane</keyword>
<dbReference type="GO" id="GO:0015920">
    <property type="term" value="P:lipopolysaccharide transport"/>
    <property type="evidence" value="ECO:0007669"/>
    <property type="project" value="TreeGrafter"/>
</dbReference>
<comment type="subcellular location">
    <subcellularLocation>
        <location evidence="1">Cell membrane</location>
        <topology evidence="1">Multi-pass membrane protein</topology>
    </subcellularLocation>
</comment>
<comment type="caution">
    <text evidence="7">The sequence shown here is derived from an EMBL/GenBank/DDBJ whole genome shotgun (WGS) entry which is preliminary data.</text>
</comment>
<organism evidence="7 8">
    <name type="scientific">Potamilus streckersoni</name>
    <dbReference type="NCBI Taxonomy" id="2493646"/>
    <lineage>
        <taxon>Eukaryota</taxon>
        <taxon>Metazoa</taxon>
        <taxon>Spiralia</taxon>
        <taxon>Lophotrochozoa</taxon>
        <taxon>Mollusca</taxon>
        <taxon>Bivalvia</taxon>
        <taxon>Autobranchia</taxon>
        <taxon>Heteroconchia</taxon>
        <taxon>Palaeoheterodonta</taxon>
        <taxon>Unionida</taxon>
        <taxon>Unionoidea</taxon>
        <taxon>Unionidae</taxon>
        <taxon>Ambleminae</taxon>
        <taxon>Lampsilini</taxon>
        <taxon>Potamilus</taxon>
    </lineage>
</organism>
<evidence type="ECO:0000256" key="2">
    <source>
        <dbReference type="ARBA" id="ARBA00022475"/>
    </source>
</evidence>
<reference evidence="7" key="1">
    <citation type="journal article" date="2021" name="Genome Biol. Evol.">
        <title>A High-Quality Reference Genome for a Parasitic Bivalve with Doubly Uniparental Inheritance (Bivalvia: Unionida).</title>
        <authorList>
            <person name="Smith C.H."/>
        </authorList>
    </citation>
    <scope>NUCLEOTIDE SEQUENCE</scope>
    <source>
        <strain evidence="7">CHS0354</strain>
    </source>
</reference>
<keyword evidence="2" id="KW-1003">Cell membrane</keyword>
<dbReference type="AlphaFoldDB" id="A0AAE0RZA9"/>
<evidence type="ECO:0000256" key="6">
    <source>
        <dbReference type="SAM" id="Phobius"/>
    </source>
</evidence>
<keyword evidence="4 6" id="KW-1133">Transmembrane helix</keyword>
<evidence type="ECO:0000313" key="7">
    <source>
        <dbReference type="EMBL" id="KAK3582417.1"/>
    </source>
</evidence>
<feature type="transmembrane region" description="Helical" evidence="6">
    <location>
        <begin position="15"/>
        <end position="34"/>
    </location>
</feature>
<dbReference type="PANTHER" id="PTHR33529:SF6">
    <property type="entry name" value="YJGP_YJGQ FAMILY PERMEASE"/>
    <property type="match status" value="1"/>
</dbReference>
<evidence type="ECO:0000256" key="3">
    <source>
        <dbReference type="ARBA" id="ARBA00022692"/>
    </source>
</evidence>
<name>A0AAE0RZA9_9BIVA</name>
<dbReference type="Pfam" id="PF03739">
    <property type="entry name" value="LptF_LptG"/>
    <property type="match status" value="1"/>
</dbReference>